<feature type="domain" description="Response regulatory" evidence="10">
    <location>
        <begin position="5"/>
        <end position="121"/>
    </location>
</feature>
<dbReference type="InterPro" id="IPR011006">
    <property type="entry name" value="CheY-like_superfamily"/>
</dbReference>
<evidence type="ECO:0000313" key="11">
    <source>
        <dbReference type="EMBL" id="KAA6453297.1"/>
    </source>
</evidence>
<feature type="modified residue" description="4-aspartylphosphate" evidence="9">
    <location>
        <position position="56"/>
    </location>
</feature>
<dbReference type="InterPro" id="IPR001789">
    <property type="entry name" value="Sig_transdc_resp-reg_receiver"/>
</dbReference>
<keyword evidence="7" id="KW-0010">Activator</keyword>
<dbReference type="GO" id="GO:0005737">
    <property type="term" value="C:cytoplasm"/>
    <property type="evidence" value="ECO:0007669"/>
    <property type="project" value="UniProtKB-SubCell"/>
</dbReference>
<keyword evidence="8" id="KW-0804">Transcription</keyword>
<evidence type="ECO:0000256" key="3">
    <source>
        <dbReference type="ARBA" id="ARBA00022553"/>
    </source>
</evidence>
<evidence type="ECO:0000256" key="7">
    <source>
        <dbReference type="ARBA" id="ARBA00023159"/>
    </source>
</evidence>
<dbReference type="RefSeq" id="WP_148956010.1">
    <property type="nucleotide sequence ID" value="NZ_CM125431.1"/>
</dbReference>
<evidence type="ECO:0000256" key="4">
    <source>
        <dbReference type="ARBA" id="ARBA00023012"/>
    </source>
</evidence>
<dbReference type="AlphaFoldDB" id="A0A5M8RXB0"/>
<dbReference type="InterPro" id="IPR024187">
    <property type="entry name" value="Sig_transdc_resp-reg_cit/mal"/>
</dbReference>
<dbReference type="GO" id="GO:0000156">
    <property type="term" value="F:phosphorelay response regulator activity"/>
    <property type="evidence" value="ECO:0007669"/>
    <property type="project" value="TreeGrafter"/>
</dbReference>
<evidence type="ECO:0000256" key="6">
    <source>
        <dbReference type="ARBA" id="ARBA00023125"/>
    </source>
</evidence>
<dbReference type="Gene3D" id="3.40.50.2300">
    <property type="match status" value="1"/>
</dbReference>
<keyword evidence="6" id="KW-0238">DNA-binding</keyword>
<evidence type="ECO:0000313" key="12">
    <source>
        <dbReference type="Proteomes" id="UP000324326"/>
    </source>
</evidence>
<dbReference type="EMBL" id="QSND01000001">
    <property type="protein sequence ID" value="KAA6453297.1"/>
    <property type="molecule type" value="Genomic_DNA"/>
</dbReference>
<evidence type="ECO:0000256" key="2">
    <source>
        <dbReference type="ARBA" id="ARBA00022490"/>
    </source>
</evidence>
<name>A0A5M8RXB0_9BACI</name>
<protein>
    <submittedName>
        <fullName evidence="11">Response regulator</fullName>
    </submittedName>
</protein>
<dbReference type="SMART" id="SM00448">
    <property type="entry name" value="REC"/>
    <property type="match status" value="1"/>
</dbReference>
<dbReference type="STRING" id="1925020.BTA30_05575"/>
<dbReference type="SUPFAM" id="SSF52172">
    <property type="entry name" value="CheY-like"/>
    <property type="match status" value="1"/>
</dbReference>
<sequence>MKELQVFIVEDDIKNADIHQKLISKIEGFSVIGIAEHFQDAKDLLPAVKPDLVLLDIFLPDGSGMELLWLIRQKLRHTDVMMITAAKEVEYVEQAIRAGAVDYLIKPIMFSRLKETLLNYRSYRLKVNTLSSIDQTDVDTLMAKRRNLMKEKQMADADYPKGIDGLTLKKVAAVLHNGENTEGITAENLGRAIGVSRTTARRYLEFLAAEKYVKTELYYGTVGRPERRYKPVKADESPET</sequence>
<dbReference type="PANTHER" id="PTHR45526:SF1">
    <property type="entry name" value="TRANSCRIPTIONAL REGULATORY PROTEIN DCUR-RELATED"/>
    <property type="match status" value="1"/>
</dbReference>
<reference evidence="11 12" key="1">
    <citation type="submission" date="2018-08" db="EMBL/GenBank/DDBJ databases">
        <title>Bacillus phenotypic plasticity.</title>
        <authorList>
            <person name="Hurtado E."/>
        </authorList>
    </citation>
    <scope>NUCLEOTIDE SEQUENCE [LARGE SCALE GENOMIC DNA]</scope>
    <source>
        <strain evidence="11 12">427</strain>
    </source>
</reference>
<dbReference type="Pfam" id="PF00072">
    <property type="entry name" value="Response_reg"/>
    <property type="match status" value="1"/>
</dbReference>
<keyword evidence="3 9" id="KW-0597">Phosphoprotein</keyword>
<dbReference type="GO" id="GO:0003677">
    <property type="term" value="F:DNA binding"/>
    <property type="evidence" value="ECO:0007669"/>
    <property type="project" value="UniProtKB-KW"/>
</dbReference>
<keyword evidence="5" id="KW-0805">Transcription regulation</keyword>
<evidence type="ECO:0000256" key="9">
    <source>
        <dbReference type="PROSITE-ProRule" id="PRU00169"/>
    </source>
</evidence>
<evidence type="ECO:0000256" key="8">
    <source>
        <dbReference type="ARBA" id="ARBA00023163"/>
    </source>
</evidence>
<keyword evidence="4" id="KW-0902">Two-component regulatory system</keyword>
<evidence type="ECO:0000256" key="5">
    <source>
        <dbReference type="ARBA" id="ARBA00023015"/>
    </source>
</evidence>
<evidence type="ECO:0000256" key="1">
    <source>
        <dbReference type="ARBA" id="ARBA00004496"/>
    </source>
</evidence>
<dbReference type="InterPro" id="IPR048714">
    <property type="entry name" value="DpiA-like_HTH"/>
</dbReference>
<comment type="subcellular location">
    <subcellularLocation>
        <location evidence="1">Cytoplasm</location>
    </subcellularLocation>
</comment>
<proteinExistence type="predicted"/>
<evidence type="ECO:0000259" key="10">
    <source>
        <dbReference type="PROSITE" id="PS50110"/>
    </source>
</evidence>
<accession>A0A5M8RXB0</accession>
<dbReference type="GO" id="GO:0003700">
    <property type="term" value="F:DNA-binding transcription factor activity"/>
    <property type="evidence" value="ECO:0007669"/>
    <property type="project" value="InterPro"/>
</dbReference>
<dbReference type="Proteomes" id="UP000324326">
    <property type="component" value="Unassembled WGS sequence"/>
</dbReference>
<dbReference type="PIRSF" id="PIRSF006171">
    <property type="entry name" value="RR_citrat_malat"/>
    <property type="match status" value="1"/>
</dbReference>
<organism evidence="11 12">
    <name type="scientific">Bacillus swezeyi</name>
    <dbReference type="NCBI Taxonomy" id="1925020"/>
    <lineage>
        <taxon>Bacteria</taxon>
        <taxon>Bacillati</taxon>
        <taxon>Bacillota</taxon>
        <taxon>Bacilli</taxon>
        <taxon>Bacillales</taxon>
        <taxon>Bacillaceae</taxon>
        <taxon>Bacillus</taxon>
    </lineage>
</organism>
<dbReference type="InterPro" id="IPR051271">
    <property type="entry name" value="2C-system_Tx_regulators"/>
</dbReference>
<dbReference type="Pfam" id="PF20714">
    <property type="entry name" value="HTH_64"/>
    <property type="match status" value="1"/>
</dbReference>
<gene>
    <name evidence="11" type="ORF">DX927_03615</name>
</gene>
<keyword evidence="2" id="KW-0963">Cytoplasm</keyword>
<dbReference type="PANTHER" id="PTHR45526">
    <property type="entry name" value="TRANSCRIPTIONAL REGULATORY PROTEIN DPIA"/>
    <property type="match status" value="1"/>
</dbReference>
<comment type="caution">
    <text evidence="11">The sequence shown here is derived from an EMBL/GenBank/DDBJ whole genome shotgun (WGS) entry which is preliminary data.</text>
</comment>
<dbReference type="PROSITE" id="PS50110">
    <property type="entry name" value="RESPONSE_REGULATORY"/>
    <property type="match status" value="1"/>
</dbReference>